<dbReference type="InterPro" id="IPR036890">
    <property type="entry name" value="HATPase_C_sf"/>
</dbReference>
<keyword evidence="8" id="KW-0547">Nucleotide-binding</keyword>
<dbReference type="SUPFAM" id="SSF55874">
    <property type="entry name" value="ATPase domain of HSP90 chaperone/DNA topoisomerase II/histidine kinase"/>
    <property type="match status" value="1"/>
</dbReference>
<dbReference type="Pfam" id="PF06580">
    <property type="entry name" value="His_kinase"/>
    <property type="match status" value="1"/>
</dbReference>
<gene>
    <name evidence="16" type="ORF">G2720_25685</name>
</gene>
<dbReference type="SMART" id="SM00387">
    <property type="entry name" value="HATPase_c"/>
    <property type="match status" value="1"/>
</dbReference>
<evidence type="ECO:0000256" key="13">
    <source>
        <dbReference type="ARBA" id="ARBA00023136"/>
    </source>
</evidence>
<dbReference type="EMBL" id="DAAQRD010000106">
    <property type="protein sequence ID" value="HAE0521189.1"/>
    <property type="molecule type" value="Genomic_DNA"/>
</dbReference>
<evidence type="ECO:0000256" key="11">
    <source>
        <dbReference type="ARBA" id="ARBA00022989"/>
    </source>
</evidence>
<evidence type="ECO:0000256" key="10">
    <source>
        <dbReference type="ARBA" id="ARBA00022840"/>
    </source>
</evidence>
<keyword evidence="13 14" id="KW-0472">Membrane</keyword>
<evidence type="ECO:0000256" key="1">
    <source>
        <dbReference type="ARBA" id="ARBA00000085"/>
    </source>
</evidence>
<keyword evidence="7 14" id="KW-0812">Transmembrane</keyword>
<feature type="transmembrane region" description="Helical" evidence="14">
    <location>
        <begin position="201"/>
        <end position="223"/>
    </location>
</feature>
<dbReference type="InterPro" id="IPR029016">
    <property type="entry name" value="GAF-like_dom_sf"/>
</dbReference>
<dbReference type="Pfam" id="PF01590">
    <property type="entry name" value="GAF"/>
    <property type="match status" value="1"/>
</dbReference>
<dbReference type="SUPFAM" id="SSF55781">
    <property type="entry name" value="GAF domain-like"/>
    <property type="match status" value="1"/>
</dbReference>
<evidence type="ECO:0000256" key="4">
    <source>
        <dbReference type="ARBA" id="ARBA00022475"/>
    </source>
</evidence>
<dbReference type="Gene3D" id="3.30.565.10">
    <property type="entry name" value="Histidine kinase-like ATPase, C-terminal domain"/>
    <property type="match status" value="1"/>
</dbReference>
<dbReference type="PRINTS" id="PR00344">
    <property type="entry name" value="BCTRLSENSOR"/>
</dbReference>
<evidence type="ECO:0000256" key="9">
    <source>
        <dbReference type="ARBA" id="ARBA00022777"/>
    </source>
</evidence>
<comment type="catalytic activity">
    <reaction evidence="1">
        <text>ATP + protein L-histidine = ADP + protein N-phospho-L-histidine.</text>
        <dbReference type="EC" id="2.7.13.3"/>
    </reaction>
</comment>
<evidence type="ECO:0000256" key="2">
    <source>
        <dbReference type="ARBA" id="ARBA00004651"/>
    </source>
</evidence>
<feature type="transmembrane region" description="Helical" evidence="14">
    <location>
        <begin position="140"/>
        <end position="162"/>
    </location>
</feature>
<protein>
    <recommendedName>
        <fullName evidence="3">histidine kinase</fullName>
        <ecNumber evidence="3">2.7.13.3</ecNumber>
    </recommendedName>
</protein>
<keyword evidence="10" id="KW-0067">ATP-binding</keyword>
<reference evidence="16" key="1">
    <citation type="journal article" date="2018" name="Genome Biol.">
        <title>SKESA: strategic k-mer extension for scrupulous assemblies.</title>
        <authorList>
            <person name="Souvorov A."/>
            <person name="Agarwala R."/>
            <person name="Lipman D.J."/>
        </authorList>
    </citation>
    <scope>NUCLEOTIDE SEQUENCE</scope>
    <source>
        <strain evidence="16">P125109</strain>
    </source>
</reference>
<comment type="caution">
    <text evidence="16">The sequence shown here is derived from an EMBL/GenBank/DDBJ whole genome shotgun (WGS) entry which is preliminary data.</text>
</comment>
<sequence>MMQSHASRSIKTHNKQARRTSFPLEGVRLFCLSALPFVLRAFTLNSNGGIHMLELIPFLLERLGIMIILAFILAQWGPTRRLLRQPEAGWQFRVLVLFFATYGILSNYTGVKVDLAEFLPHAWLEEVDGTSAIANTRTMIVVISGLLAGPLGGLMTGLIVGIHRYSLGGFTAFACTLSTVIAGGVSGLLRSYWRDRLGSQALLPVCLTAFLMLFEMSLILLFSRPFDAAVELVQFIFLPMTLINVLGVWLFLSIIRLAAREEETVRAREAERSLHIADLTLPHLTRGLHIHTAEAVAEILLQQTRAEAVSLTDQSVILAHLGIGSDHHQAGSHWTTKPTEHVLQDGQVRLVTERLDIGCPVTDCPLQAGIIAPLIVGETTIGTLKVYYPHAELLDAVEVELIEGLAKLFSTQLALGNAQRQADLLKDAEIRALEAQIHPHFLFNAINTIYALCRTDVEQARTLLLELSTFFRSNLQGARSTKIPLQKELEHIEAYTSLEAARFPNRPFLDIDLAEETTSLLVPPFILQPLIENAFLHAFLNEQTGYVGVTAWCEADQLYLEVVDNGRGIEASRLARLGREVVPSSGTGTALFNTAERIRTLYGEKGQFTITSDGQNGTTITIRLPIEVRKENQHAHLVD</sequence>
<dbReference type="GO" id="GO:0000155">
    <property type="term" value="F:phosphorelay sensor kinase activity"/>
    <property type="evidence" value="ECO:0007669"/>
    <property type="project" value="InterPro"/>
</dbReference>
<keyword evidence="6" id="KW-0808">Transferase</keyword>
<evidence type="ECO:0000259" key="15">
    <source>
        <dbReference type="PROSITE" id="PS50109"/>
    </source>
</evidence>
<evidence type="ECO:0000256" key="7">
    <source>
        <dbReference type="ARBA" id="ARBA00022692"/>
    </source>
</evidence>
<feature type="transmembrane region" description="Helical" evidence="14">
    <location>
        <begin position="55"/>
        <end position="74"/>
    </location>
</feature>
<accession>A0A724WTN1</accession>
<dbReference type="InterPro" id="IPR005467">
    <property type="entry name" value="His_kinase_dom"/>
</dbReference>
<dbReference type="InterPro" id="IPR010559">
    <property type="entry name" value="Sig_transdc_His_kin_internal"/>
</dbReference>
<dbReference type="GO" id="GO:0071555">
    <property type="term" value="P:cell wall organization"/>
    <property type="evidence" value="ECO:0007669"/>
    <property type="project" value="InterPro"/>
</dbReference>
<evidence type="ECO:0000256" key="5">
    <source>
        <dbReference type="ARBA" id="ARBA00022553"/>
    </source>
</evidence>
<keyword evidence="9 16" id="KW-0418">Kinase</keyword>
<evidence type="ECO:0000256" key="14">
    <source>
        <dbReference type="SAM" id="Phobius"/>
    </source>
</evidence>
<reference evidence="16" key="2">
    <citation type="submission" date="2019-01" db="EMBL/GenBank/DDBJ databases">
        <authorList>
            <consortium name="NCBI Pathogen Detection Project"/>
        </authorList>
    </citation>
    <scope>NUCLEOTIDE SEQUENCE</scope>
    <source>
        <strain evidence="16">P125109</strain>
    </source>
</reference>
<keyword evidence="12" id="KW-0902">Two-component regulatory system</keyword>
<proteinExistence type="predicted"/>
<dbReference type="GO" id="GO:0005524">
    <property type="term" value="F:ATP binding"/>
    <property type="evidence" value="ECO:0007669"/>
    <property type="project" value="UniProtKB-KW"/>
</dbReference>
<comment type="subcellular location">
    <subcellularLocation>
        <location evidence="2">Cell membrane</location>
        <topology evidence="2">Multi-pass membrane protein</topology>
    </subcellularLocation>
</comment>
<dbReference type="GO" id="GO:0005886">
    <property type="term" value="C:plasma membrane"/>
    <property type="evidence" value="ECO:0007669"/>
    <property type="project" value="UniProtKB-SubCell"/>
</dbReference>
<feature type="domain" description="Histidine kinase" evidence="15">
    <location>
        <begin position="526"/>
        <end position="628"/>
    </location>
</feature>
<dbReference type="EC" id="2.7.13.3" evidence="3"/>
<feature type="transmembrane region" description="Helical" evidence="14">
    <location>
        <begin position="21"/>
        <end position="43"/>
    </location>
</feature>
<dbReference type="PROSITE" id="PS50109">
    <property type="entry name" value="HIS_KIN"/>
    <property type="match status" value="1"/>
</dbReference>
<dbReference type="InterPro" id="IPR011620">
    <property type="entry name" value="Sig_transdc_His_kinase_LytS_TM"/>
</dbReference>
<dbReference type="InterPro" id="IPR003018">
    <property type="entry name" value="GAF"/>
</dbReference>
<evidence type="ECO:0000256" key="6">
    <source>
        <dbReference type="ARBA" id="ARBA00022679"/>
    </source>
</evidence>
<dbReference type="AlphaFoldDB" id="A0A724WTN1"/>
<dbReference type="InterPro" id="IPR003594">
    <property type="entry name" value="HATPase_dom"/>
</dbReference>
<evidence type="ECO:0000256" key="12">
    <source>
        <dbReference type="ARBA" id="ARBA00023012"/>
    </source>
</evidence>
<dbReference type="Gene3D" id="3.30.450.40">
    <property type="match status" value="1"/>
</dbReference>
<dbReference type="PANTHER" id="PTHR34220">
    <property type="entry name" value="SENSOR HISTIDINE KINASE YPDA"/>
    <property type="match status" value="1"/>
</dbReference>
<dbReference type="InterPro" id="IPR004358">
    <property type="entry name" value="Sig_transdc_His_kin-like_C"/>
</dbReference>
<dbReference type="Pfam" id="PF02518">
    <property type="entry name" value="HATPase_c"/>
    <property type="match status" value="1"/>
</dbReference>
<organism evidence="16">
    <name type="scientific">Salmonella enteritidis PT4 (strain P125109)</name>
    <dbReference type="NCBI Taxonomy" id="550537"/>
    <lineage>
        <taxon>Bacteria</taxon>
        <taxon>Pseudomonadati</taxon>
        <taxon>Pseudomonadota</taxon>
        <taxon>Gammaproteobacteria</taxon>
        <taxon>Enterobacterales</taxon>
        <taxon>Enterobacteriaceae</taxon>
        <taxon>Salmonella</taxon>
    </lineage>
</organism>
<evidence type="ECO:0000313" key="16">
    <source>
        <dbReference type="EMBL" id="HAE0521189.1"/>
    </source>
</evidence>
<dbReference type="InterPro" id="IPR050640">
    <property type="entry name" value="Bact_2-comp_sensor_kinase"/>
</dbReference>
<feature type="transmembrane region" description="Helical" evidence="14">
    <location>
        <begin position="168"/>
        <end position="189"/>
    </location>
</feature>
<keyword evidence="5" id="KW-0597">Phosphoprotein</keyword>
<keyword evidence="11 14" id="KW-1133">Transmembrane helix</keyword>
<evidence type="ECO:0000256" key="3">
    <source>
        <dbReference type="ARBA" id="ARBA00012438"/>
    </source>
</evidence>
<keyword evidence="4" id="KW-1003">Cell membrane</keyword>
<feature type="transmembrane region" description="Helical" evidence="14">
    <location>
        <begin position="235"/>
        <end position="259"/>
    </location>
</feature>
<dbReference type="Pfam" id="PF07694">
    <property type="entry name" value="5TM-5TMR_LYT"/>
    <property type="match status" value="1"/>
</dbReference>
<evidence type="ECO:0000256" key="8">
    <source>
        <dbReference type="ARBA" id="ARBA00022741"/>
    </source>
</evidence>
<name>A0A724WTN1_SALEP</name>
<dbReference type="PANTHER" id="PTHR34220:SF7">
    <property type="entry name" value="SENSOR HISTIDINE KINASE YPDA"/>
    <property type="match status" value="1"/>
</dbReference>